<evidence type="ECO:0000256" key="2">
    <source>
        <dbReference type="ARBA" id="ARBA00022448"/>
    </source>
</evidence>
<feature type="coiled-coil region" evidence="7">
    <location>
        <begin position="209"/>
        <end position="236"/>
    </location>
</feature>
<dbReference type="EMBL" id="SHBE01000004">
    <property type="protein sequence ID" value="RZO26400.1"/>
    <property type="molecule type" value="Genomic_DNA"/>
</dbReference>
<dbReference type="SUPFAM" id="SSF51735">
    <property type="entry name" value="NAD(P)-binding Rossmann-fold domains"/>
    <property type="match status" value="2"/>
</dbReference>
<dbReference type="Gene3D" id="3.40.50.720">
    <property type="entry name" value="NAD(P)-binding Rossmann-like Domain"/>
    <property type="match status" value="2"/>
</dbReference>
<dbReference type="NCBIfam" id="NF007031">
    <property type="entry name" value="PRK09496.1-2"/>
    <property type="match status" value="1"/>
</dbReference>
<dbReference type="InterPro" id="IPR003148">
    <property type="entry name" value="RCK_N"/>
</dbReference>
<feature type="domain" description="RCK N-terminal" evidence="8">
    <location>
        <begin position="230"/>
        <end position="346"/>
    </location>
</feature>
<dbReference type="GO" id="GO:0015079">
    <property type="term" value="F:potassium ion transmembrane transporter activity"/>
    <property type="evidence" value="ECO:0007669"/>
    <property type="project" value="InterPro"/>
</dbReference>
<dbReference type="PANTHER" id="PTHR43833">
    <property type="entry name" value="POTASSIUM CHANNEL PROTEIN 2-RELATED-RELATED"/>
    <property type="match status" value="1"/>
</dbReference>
<dbReference type="Pfam" id="PF02080">
    <property type="entry name" value="TrkA_C"/>
    <property type="match status" value="1"/>
</dbReference>
<dbReference type="NCBIfam" id="NF007039">
    <property type="entry name" value="PRK09496.3-2"/>
    <property type="match status" value="1"/>
</dbReference>
<dbReference type="InterPro" id="IPR006037">
    <property type="entry name" value="RCK_C"/>
</dbReference>
<feature type="domain" description="RCK N-terminal" evidence="8">
    <location>
        <begin position="2"/>
        <end position="121"/>
    </location>
</feature>
<keyword evidence="5" id="KW-0520">NAD</keyword>
<dbReference type="AlphaFoldDB" id="A0A520MYU2"/>
<comment type="caution">
    <text evidence="10">The sequence shown here is derived from an EMBL/GenBank/DDBJ whole genome shotgun (WGS) entry which is preliminary data.</text>
</comment>
<evidence type="ECO:0000256" key="5">
    <source>
        <dbReference type="ARBA" id="ARBA00023027"/>
    </source>
</evidence>
<dbReference type="NCBIfam" id="NF007030">
    <property type="entry name" value="PRK09496.1-1"/>
    <property type="match status" value="1"/>
</dbReference>
<evidence type="ECO:0000256" key="4">
    <source>
        <dbReference type="ARBA" id="ARBA00022958"/>
    </source>
</evidence>
<dbReference type="GO" id="GO:0005886">
    <property type="term" value="C:plasma membrane"/>
    <property type="evidence" value="ECO:0007669"/>
    <property type="project" value="InterPro"/>
</dbReference>
<evidence type="ECO:0000256" key="7">
    <source>
        <dbReference type="SAM" id="Coils"/>
    </source>
</evidence>
<keyword evidence="6" id="KW-0406">Ion transport</keyword>
<dbReference type="PANTHER" id="PTHR43833:SF5">
    <property type="entry name" value="TRK SYSTEM POTASSIUM UPTAKE PROTEIN TRKA"/>
    <property type="match status" value="1"/>
</dbReference>
<organism evidence="10 11">
    <name type="scientific">SAR86 cluster bacterium</name>
    <dbReference type="NCBI Taxonomy" id="2030880"/>
    <lineage>
        <taxon>Bacteria</taxon>
        <taxon>Pseudomonadati</taxon>
        <taxon>Pseudomonadota</taxon>
        <taxon>Gammaproteobacteria</taxon>
        <taxon>SAR86 cluster</taxon>
    </lineage>
</organism>
<feature type="domain" description="RCK C-terminal" evidence="9">
    <location>
        <begin position="141"/>
        <end position="225"/>
    </location>
</feature>
<evidence type="ECO:0000256" key="1">
    <source>
        <dbReference type="ARBA" id="ARBA00017378"/>
    </source>
</evidence>
<dbReference type="Pfam" id="PF02254">
    <property type="entry name" value="TrkA_N"/>
    <property type="match status" value="2"/>
</dbReference>
<dbReference type="NCBIfam" id="NF007032">
    <property type="entry name" value="PRK09496.1-4"/>
    <property type="match status" value="1"/>
</dbReference>
<dbReference type="Proteomes" id="UP000315825">
    <property type="component" value="Unassembled WGS sequence"/>
</dbReference>
<dbReference type="SUPFAM" id="SSF116726">
    <property type="entry name" value="TrkA C-terminal domain-like"/>
    <property type="match status" value="2"/>
</dbReference>
<evidence type="ECO:0000259" key="8">
    <source>
        <dbReference type="PROSITE" id="PS51201"/>
    </source>
</evidence>
<dbReference type="PRINTS" id="PR00335">
    <property type="entry name" value="KUPTAKETRKA"/>
</dbReference>
<keyword evidence="7" id="KW-0175">Coiled coil</keyword>
<protein>
    <recommendedName>
        <fullName evidence="1">Trk system potassium uptake protein TrkA</fullName>
    </recommendedName>
</protein>
<keyword evidence="4" id="KW-0630">Potassium</keyword>
<name>A0A520MYU2_9GAMM</name>
<evidence type="ECO:0000313" key="10">
    <source>
        <dbReference type="EMBL" id="RZO26400.1"/>
    </source>
</evidence>
<dbReference type="InterPro" id="IPR036291">
    <property type="entry name" value="NAD(P)-bd_dom_sf"/>
</dbReference>
<feature type="domain" description="RCK C-terminal" evidence="9">
    <location>
        <begin position="366"/>
        <end position="448"/>
    </location>
</feature>
<dbReference type="PROSITE" id="PS51201">
    <property type="entry name" value="RCK_N"/>
    <property type="match status" value="2"/>
</dbReference>
<dbReference type="InterPro" id="IPR036721">
    <property type="entry name" value="RCK_C_sf"/>
</dbReference>
<dbReference type="InterPro" id="IPR006036">
    <property type="entry name" value="K_uptake_TrkA"/>
</dbReference>
<keyword evidence="3" id="KW-0633">Potassium transport</keyword>
<dbReference type="Gene3D" id="3.30.70.1450">
    <property type="entry name" value="Regulator of K+ conductance, C-terminal domain"/>
    <property type="match status" value="2"/>
</dbReference>
<accession>A0A520MYU2</accession>
<evidence type="ECO:0000256" key="3">
    <source>
        <dbReference type="ARBA" id="ARBA00022538"/>
    </source>
</evidence>
<proteinExistence type="predicted"/>
<sequence length="448" mass="50149">MKLKIVILGAGSIGGSVANELSTEENDVIVIDNNQENLDSLNSKEGILTIHGNASSPSTLSKANLDKNTLLLCLTDSEEVNLLSSIVARSSFEVGRIVCRLIGSDYQEVAEEIASEVDYFINPEGLITEEIRELLHHPGSLEILDFVENRLKLVSVYAKESGLLVGRQIKELKDHLPDYETRIPAIYRGEELIMPTGETVIEEDDEVYFVADEKHIEQVTRELQKLEDRYKNIYIAGCGNIGKLLANKIFEEFNVKVIEKDQKRCEDAAEELDNILILNADAADKDFLSSEGIDDCDVFIAVTQDDETNVLCSLMAKKLGAKKTITIINKEAYFDLIDRNDLDIIVSPVQITVSHILKYIRKGLVFNAHKVKKGVAEVIELNVDDSISKIIGKKIADLELNGSMNIPAICREDEVFMAHGVFEIKEGDHLLIFYKDKSAFDSFYNKYK</sequence>
<evidence type="ECO:0000313" key="11">
    <source>
        <dbReference type="Proteomes" id="UP000315825"/>
    </source>
</evidence>
<dbReference type="PROSITE" id="PS51202">
    <property type="entry name" value="RCK_C"/>
    <property type="match status" value="2"/>
</dbReference>
<dbReference type="InterPro" id="IPR050721">
    <property type="entry name" value="Trk_Ktr_HKT_K-transport"/>
</dbReference>
<evidence type="ECO:0000256" key="6">
    <source>
        <dbReference type="ARBA" id="ARBA00023065"/>
    </source>
</evidence>
<gene>
    <name evidence="10" type="primary">trkA</name>
    <name evidence="10" type="ORF">EVA92_02585</name>
</gene>
<evidence type="ECO:0000259" key="9">
    <source>
        <dbReference type="PROSITE" id="PS51202"/>
    </source>
</evidence>
<reference evidence="10 11" key="1">
    <citation type="submission" date="2019-02" db="EMBL/GenBank/DDBJ databases">
        <title>Prokaryotic population dynamics and viral predation in marine succession experiment using metagenomics: the confinement effect.</title>
        <authorList>
            <person name="Haro-Moreno J.M."/>
            <person name="Rodriguez-Valera F."/>
            <person name="Lopez-Perez M."/>
        </authorList>
    </citation>
    <scope>NUCLEOTIDE SEQUENCE [LARGE SCALE GENOMIC DNA]</scope>
    <source>
        <strain evidence="10">MED-G159</strain>
    </source>
</reference>
<keyword evidence="2" id="KW-0813">Transport</keyword>